<accession>A0A1W6AJE1</accession>
<name>A0A1W6AJE1_BACMY</name>
<dbReference type="RefSeq" id="WP_085313641.1">
    <property type="nucleotide sequence ID" value="NZ_CP020748.1"/>
</dbReference>
<dbReference type="Proteomes" id="UP000192932">
    <property type="component" value="Plasmid unnamed5"/>
</dbReference>
<gene>
    <name evidence="2" type="ORF">B7492_33545</name>
</gene>
<dbReference type="Pfam" id="PF18555">
    <property type="entry name" value="MobL"/>
    <property type="match status" value="1"/>
</dbReference>
<dbReference type="EMBL" id="CP020748">
    <property type="protein sequence ID" value="ARJ25957.1"/>
    <property type="molecule type" value="Genomic_DNA"/>
</dbReference>
<dbReference type="InterPro" id="IPR041073">
    <property type="entry name" value="MobL"/>
</dbReference>
<proteinExistence type="predicted"/>
<dbReference type="InterPro" id="IPR048101">
    <property type="entry name" value="MobP2"/>
</dbReference>
<reference evidence="2 3" key="1">
    <citation type="submission" date="2017-04" db="EMBL/GenBank/DDBJ databases">
        <title>The Characteristic of a Fine Plant Growth-Promoting Rhizobacteria Bacillus mycoides Gnyt1 and its Whole Genome Sequencing Analysis.</title>
        <authorList>
            <person name="Li J.H."/>
            <person name="Yao T."/>
        </authorList>
    </citation>
    <scope>NUCLEOTIDE SEQUENCE [LARGE SCALE GENOMIC DNA]</scope>
    <source>
        <strain evidence="2 3">Gnyt1</strain>
        <plasmid evidence="3">Plasmid unnamed5</plasmid>
    </source>
</reference>
<dbReference type="NCBIfam" id="NF041498">
    <property type="entry name" value="MobP2"/>
    <property type="match status" value="1"/>
</dbReference>
<dbReference type="AlphaFoldDB" id="A0A1W6AJE1"/>
<feature type="coiled-coil region" evidence="1">
    <location>
        <begin position="281"/>
        <end position="308"/>
    </location>
</feature>
<evidence type="ECO:0000313" key="2">
    <source>
        <dbReference type="EMBL" id="ARJ25957.1"/>
    </source>
</evidence>
<geneLocation type="plasmid" evidence="2 3">
    <name>unnamed5</name>
</geneLocation>
<keyword evidence="2" id="KW-0614">Plasmid</keyword>
<sequence length="407" mass="48568">MNTPGVVIKSQFVYSKNDFSKNQDKEFGDYIDYIGRKDAIEKERNEFSSYQDYMGNEEKTSSLFTKEEDVVSLDGKNRLKEAFKKAQKNKSVLWQDVISFNNEWLEKHGIYDSKTKTLDEEKLKDVTRKAMDVMTTKERLRDTAIWSAAIHYNTDNIHVHVAMVEPVPSAGRIISKGRFKGMHRGKRKQKSIDAMKSKVVNSIMDRSEEYKKINDLIRNKIVKSKKDVQLSEKRKMKKLFVEIMKELPEDKKQWQYNYNSISHVRDKIDQLSDMYIEKYHKKEFKELKEKLEEEMKIMKEAYGGSEEDKKRYSQFGDTKVNDLYTRLGNAVLKEMKQVAKEEQQAKFQKRKNIFSRGKRIRSGFKQRTNIMRSLKNMNYHMNNEYEKWKNQRQYEQLQDQIENGYER</sequence>
<keyword evidence="1" id="KW-0175">Coiled coil</keyword>
<evidence type="ECO:0000313" key="3">
    <source>
        <dbReference type="Proteomes" id="UP000192932"/>
    </source>
</evidence>
<organism evidence="2 3">
    <name type="scientific">Bacillus mycoides</name>
    <dbReference type="NCBI Taxonomy" id="1405"/>
    <lineage>
        <taxon>Bacteria</taxon>
        <taxon>Bacillati</taxon>
        <taxon>Bacillota</taxon>
        <taxon>Bacilli</taxon>
        <taxon>Bacillales</taxon>
        <taxon>Bacillaceae</taxon>
        <taxon>Bacillus</taxon>
        <taxon>Bacillus cereus group</taxon>
    </lineage>
</organism>
<protein>
    <recommendedName>
        <fullName evidence="4">Relaxase</fullName>
    </recommendedName>
</protein>
<evidence type="ECO:0000256" key="1">
    <source>
        <dbReference type="SAM" id="Coils"/>
    </source>
</evidence>
<evidence type="ECO:0008006" key="4">
    <source>
        <dbReference type="Google" id="ProtNLM"/>
    </source>
</evidence>